<sequence>MLVNFLDELFNLEKLAIAKLDRLHGYLSQALDLMILLPFLELVSLERFTLWRPEAAV</sequence>
<organism evidence="1 2">
    <name type="scientific">Clohesyomyces aquaticus</name>
    <dbReference type="NCBI Taxonomy" id="1231657"/>
    <lineage>
        <taxon>Eukaryota</taxon>
        <taxon>Fungi</taxon>
        <taxon>Dikarya</taxon>
        <taxon>Ascomycota</taxon>
        <taxon>Pezizomycotina</taxon>
        <taxon>Dothideomycetes</taxon>
        <taxon>Pleosporomycetidae</taxon>
        <taxon>Pleosporales</taxon>
        <taxon>Lindgomycetaceae</taxon>
        <taxon>Clohesyomyces</taxon>
    </lineage>
</organism>
<keyword evidence="2" id="KW-1185">Reference proteome</keyword>
<dbReference type="OrthoDB" id="3942097at2759"/>
<gene>
    <name evidence="1" type="ORF">BCR34DRAFT_607769</name>
</gene>
<reference evidence="1 2" key="1">
    <citation type="submission" date="2016-07" db="EMBL/GenBank/DDBJ databases">
        <title>Pervasive Adenine N6-methylation of Active Genes in Fungi.</title>
        <authorList>
            <consortium name="DOE Joint Genome Institute"/>
            <person name="Mondo S.J."/>
            <person name="Dannebaum R.O."/>
            <person name="Kuo R.C."/>
            <person name="Labutti K."/>
            <person name="Haridas S."/>
            <person name="Kuo A."/>
            <person name="Salamov A."/>
            <person name="Ahrendt S.R."/>
            <person name="Lipzen A."/>
            <person name="Sullivan W."/>
            <person name="Andreopoulos W.B."/>
            <person name="Clum A."/>
            <person name="Lindquist E."/>
            <person name="Daum C."/>
            <person name="Ramamoorthy G.K."/>
            <person name="Gryganskyi A."/>
            <person name="Culley D."/>
            <person name="Magnuson J.K."/>
            <person name="James T.Y."/>
            <person name="O'Malley M.A."/>
            <person name="Stajich J.E."/>
            <person name="Spatafora J.W."/>
            <person name="Visel A."/>
            <person name="Grigoriev I.V."/>
        </authorList>
    </citation>
    <scope>NUCLEOTIDE SEQUENCE [LARGE SCALE GENOMIC DNA]</scope>
    <source>
        <strain evidence="1 2">CBS 115471</strain>
    </source>
</reference>
<dbReference type="AlphaFoldDB" id="A0A1Y1YDJ2"/>
<proteinExistence type="predicted"/>
<evidence type="ECO:0000313" key="1">
    <source>
        <dbReference type="EMBL" id="ORX96038.1"/>
    </source>
</evidence>
<accession>A0A1Y1YDJ2</accession>
<dbReference type="Proteomes" id="UP000193144">
    <property type="component" value="Unassembled WGS sequence"/>
</dbReference>
<comment type="caution">
    <text evidence="1">The sequence shown here is derived from an EMBL/GenBank/DDBJ whole genome shotgun (WGS) entry which is preliminary data.</text>
</comment>
<evidence type="ECO:0000313" key="2">
    <source>
        <dbReference type="Proteomes" id="UP000193144"/>
    </source>
</evidence>
<protein>
    <submittedName>
        <fullName evidence="1">Uncharacterized protein</fullName>
    </submittedName>
</protein>
<name>A0A1Y1YDJ2_9PLEO</name>
<dbReference type="EMBL" id="MCFA01000265">
    <property type="protein sequence ID" value="ORX96038.1"/>
    <property type="molecule type" value="Genomic_DNA"/>
</dbReference>